<evidence type="ECO:0000313" key="4">
    <source>
        <dbReference type="Proteomes" id="UP000254866"/>
    </source>
</evidence>
<dbReference type="Proteomes" id="UP000254866">
    <property type="component" value="Unassembled WGS sequence"/>
</dbReference>
<feature type="compositionally biased region" description="Polar residues" evidence="1">
    <location>
        <begin position="611"/>
        <end position="624"/>
    </location>
</feature>
<dbReference type="PANTHER" id="PTHR28083">
    <property type="entry name" value="GOOD FOR FULL DBP5 ACTIVITY PROTEIN 2"/>
    <property type="match status" value="1"/>
</dbReference>
<organism evidence="3 4">
    <name type="scientific">Venustampulla echinocandica</name>
    <dbReference type="NCBI Taxonomy" id="2656787"/>
    <lineage>
        <taxon>Eukaryota</taxon>
        <taxon>Fungi</taxon>
        <taxon>Dikarya</taxon>
        <taxon>Ascomycota</taxon>
        <taxon>Pezizomycotina</taxon>
        <taxon>Leotiomycetes</taxon>
        <taxon>Helotiales</taxon>
        <taxon>Pleuroascaceae</taxon>
        <taxon>Venustampulla</taxon>
    </lineage>
</organism>
<proteinExistence type="predicted"/>
<feature type="domain" description="Gfd2/YDR514C-like C-terminal" evidence="2">
    <location>
        <begin position="365"/>
        <end position="558"/>
    </location>
</feature>
<sequence>MEKAHKLNAIRKAGNWRLSRKEKPAPDQDSAPAPVPARTKSKRPAMHLYEGTDSEDENDDDISGGCTLKDAGEKRLAKMTDEVSLATILQETRVVGTKIESHPPAGETPCPAYPKPAHTQIGNFVTSMMNKARRPTEDLAKNPARPLHCPIDLYAQMKPGALAAGHEDFVPFQVVKKFPFVHASKDDQKIVCPEFFDQGKLYNRTWDFFYVYRLESHPNLNPIILVPTKQFKGFLHIINEALATQLHIPTGSKSAAFAVTFCTPGLPRARYLGRSTNQDMAESLRQNVPPAYLTLPGEEVPQMPSDRALADFQAQLDIINEAQKGQKSLKASKDRAANRTAWGENLKRIQGYLGLDVNYPPKDVVFISVDVEAYEGNQNIITEIGIATLDTKCIRQMRPGANGEIWASAIRARHFRIQEHLRYRNHNYVRGCPESFEFGASEFIKLSEAAEVVSSCFKEPFSNPQGSGVYDKNPSQRQVVLVGHNLPADVEYLRKIGYDLTNTSAVMDRADTDKLWQYISNETQSRKLTAILSDVGQLAWNPHNAGNDAVYTLQAMIGLVVKNSNGTMPVQETSDKRTDVEGLTMGIGNSAIKSGDRSLVNSGGGEASVPRVQSTATPTPSNGQAPRPIATTRIHGTKPGWRPPPAYTEHGSRPPPLTVSPLYVRKETNPPPPFNAAQVRLQAPDTTPTMRPRLVSDPFREGHYLPAQGNFSMLVPAGYGDELLDSPPPAAAKPQSFKSPLRPAKPHFPHHDRLTARARVTENNPQSASSTSQPREPKTAAQLEEERLMELRVFLEQLEDLKPHSSGYDLPGRDA</sequence>
<dbReference type="InterPro" id="IPR036397">
    <property type="entry name" value="RNaseH_sf"/>
</dbReference>
<protein>
    <recommendedName>
        <fullName evidence="2">Gfd2/YDR514C-like C-terminal domain-containing protein</fullName>
    </recommendedName>
</protein>
<dbReference type="OrthoDB" id="5953249at2759"/>
<dbReference type="SUPFAM" id="SSF53098">
    <property type="entry name" value="Ribonuclease H-like"/>
    <property type="match status" value="1"/>
</dbReference>
<evidence type="ECO:0000313" key="3">
    <source>
        <dbReference type="EMBL" id="RDL40730.1"/>
    </source>
</evidence>
<feature type="compositionally biased region" description="Acidic residues" evidence="1">
    <location>
        <begin position="52"/>
        <end position="62"/>
    </location>
</feature>
<dbReference type="Gene3D" id="3.30.420.10">
    <property type="entry name" value="Ribonuclease H-like superfamily/Ribonuclease H"/>
    <property type="match status" value="1"/>
</dbReference>
<gene>
    <name evidence="3" type="ORF">BP5553_00709</name>
</gene>
<dbReference type="PANTHER" id="PTHR28083:SF1">
    <property type="entry name" value="GOOD FOR FULL DBP5 ACTIVITY PROTEIN 2"/>
    <property type="match status" value="1"/>
</dbReference>
<dbReference type="GO" id="GO:0005634">
    <property type="term" value="C:nucleus"/>
    <property type="evidence" value="ECO:0007669"/>
    <property type="project" value="TreeGrafter"/>
</dbReference>
<dbReference type="InterPro" id="IPR048519">
    <property type="entry name" value="Gfd2/YDR514C-like_C"/>
</dbReference>
<dbReference type="Pfam" id="PF21762">
    <property type="entry name" value="DEDDh_C"/>
    <property type="match status" value="1"/>
</dbReference>
<feature type="region of interest" description="Disordered" evidence="1">
    <location>
        <begin position="594"/>
        <end position="675"/>
    </location>
</feature>
<dbReference type="InterPro" id="IPR012337">
    <property type="entry name" value="RNaseH-like_sf"/>
</dbReference>
<evidence type="ECO:0000259" key="2">
    <source>
        <dbReference type="Pfam" id="PF21762"/>
    </source>
</evidence>
<accession>A0A370TYY7</accession>
<evidence type="ECO:0000256" key="1">
    <source>
        <dbReference type="SAM" id="MobiDB-lite"/>
    </source>
</evidence>
<reference evidence="3 4" key="1">
    <citation type="journal article" date="2018" name="IMA Fungus">
        <title>IMA Genome-F 9: Draft genome sequence of Annulohypoxylon stygium, Aspergillus mulundensis, Berkeleyomyces basicola (syn. Thielaviopsis basicola), Ceratocystis smalleyi, two Cercospora beticola strains, Coleophoma cylindrospora, Fusarium fracticaudum, Phialophora cf. hyalina, and Morchella septimelata.</title>
        <authorList>
            <person name="Wingfield B.D."/>
            <person name="Bills G.F."/>
            <person name="Dong Y."/>
            <person name="Huang W."/>
            <person name="Nel W.J."/>
            <person name="Swalarsk-Parry B.S."/>
            <person name="Vaghefi N."/>
            <person name="Wilken P.M."/>
            <person name="An Z."/>
            <person name="de Beer Z.W."/>
            <person name="De Vos L."/>
            <person name="Chen L."/>
            <person name="Duong T.A."/>
            <person name="Gao Y."/>
            <person name="Hammerbacher A."/>
            <person name="Kikkert J.R."/>
            <person name="Li Y."/>
            <person name="Li H."/>
            <person name="Li K."/>
            <person name="Li Q."/>
            <person name="Liu X."/>
            <person name="Ma X."/>
            <person name="Naidoo K."/>
            <person name="Pethybridge S.J."/>
            <person name="Sun J."/>
            <person name="Steenkamp E.T."/>
            <person name="van der Nest M.A."/>
            <person name="van Wyk S."/>
            <person name="Wingfield M.J."/>
            <person name="Xiong C."/>
            <person name="Yue Q."/>
            <person name="Zhang X."/>
        </authorList>
    </citation>
    <scope>NUCLEOTIDE SEQUENCE [LARGE SCALE GENOMIC DNA]</scope>
    <source>
        <strain evidence="3 4">BP 5553</strain>
    </source>
</reference>
<dbReference type="EMBL" id="NPIC01000001">
    <property type="protein sequence ID" value="RDL40730.1"/>
    <property type="molecule type" value="Genomic_DNA"/>
</dbReference>
<feature type="compositionally biased region" description="Polar residues" evidence="1">
    <location>
        <begin position="761"/>
        <end position="774"/>
    </location>
</feature>
<keyword evidence="4" id="KW-1185">Reference proteome</keyword>
<comment type="caution">
    <text evidence="3">The sequence shown here is derived from an EMBL/GenBank/DDBJ whole genome shotgun (WGS) entry which is preliminary data.</text>
</comment>
<feature type="region of interest" description="Disordered" evidence="1">
    <location>
        <begin position="724"/>
        <end position="785"/>
    </location>
</feature>
<dbReference type="STRING" id="2656787.A0A370TYY7"/>
<dbReference type="RefSeq" id="XP_031873386.1">
    <property type="nucleotide sequence ID" value="XM_032009332.1"/>
</dbReference>
<name>A0A370TYY7_9HELO</name>
<dbReference type="GO" id="GO:0003676">
    <property type="term" value="F:nucleic acid binding"/>
    <property type="evidence" value="ECO:0007669"/>
    <property type="project" value="InterPro"/>
</dbReference>
<dbReference type="InterPro" id="IPR040151">
    <property type="entry name" value="Gfd2/YDR514C-like"/>
</dbReference>
<dbReference type="AlphaFoldDB" id="A0A370TYY7"/>
<feature type="region of interest" description="Disordered" evidence="1">
    <location>
        <begin position="1"/>
        <end position="66"/>
    </location>
</feature>
<dbReference type="GeneID" id="43593558"/>